<dbReference type="AlphaFoldDB" id="A0A0E8DHA4"/>
<dbReference type="Pfam" id="PF01507">
    <property type="entry name" value="PAPS_reduct"/>
    <property type="match status" value="2"/>
</dbReference>
<comment type="cofactor">
    <cofactor evidence="12">
        <name>[4Fe-4S] cluster</name>
        <dbReference type="ChEBI" id="CHEBI:49883"/>
    </cofactor>
    <text evidence="12">Binds 1 [4Fe-4S] cluster per subunit.</text>
</comment>
<keyword evidence="4 15" id="KW-0808">Transferase</keyword>
<dbReference type="GO" id="GO:0004604">
    <property type="term" value="F:phosphoadenylyl-sulfate reductase (thioredoxin) activity"/>
    <property type="evidence" value="ECO:0007669"/>
    <property type="project" value="UniProtKB-UniRule"/>
</dbReference>
<dbReference type="NCBIfam" id="NF009214">
    <property type="entry name" value="PRK12563.1"/>
    <property type="match status" value="1"/>
</dbReference>
<dbReference type="GO" id="GO:0019344">
    <property type="term" value="P:cysteine biosynthetic process"/>
    <property type="evidence" value="ECO:0007669"/>
    <property type="project" value="InterPro"/>
</dbReference>
<feature type="domain" description="Phosphoadenosine phosphosulphate reductase" evidence="14">
    <location>
        <begin position="39"/>
        <end position="212"/>
    </location>
</feature>
<dbReference type="CDD" id="cd23945">
    <property type="entry name" value="PAPS_reductase"/>
    <property type="match status" value="1"/>
</dbReference>
<dbReference type="Gene3D" id="3.40.50.620">
    <property type="entry name" value="HUPs"/>
    <property type="match status" value="2"/>
</dbReference>
<dbReference type="InterPro" id="IPR011784">
    <property type="entry name" value="SO4_adenylTrfase_ssu"/>
</dbReference>
<feature type="active site" description="Nucleophile; cysteine thiosulfonate intermediate" evidence="12">
    <location>
        <position position="234"/>
    </location>
</feature>
<keyword evidence="6" id="KW-0547">Nucleotide-binding</keyword>
<evidence type="ECO:0000256" key="3">
    <source>
        <dbReference type="ARBA" id="ARBA00022490"/>
    </source>
</evidence>
<feature type="binding site" evidence="12">
    <location>
        <position position="124"/>
    </location>
    <ligand>
        <name>[4Fe-4S] cluster</name>
        <dbReference type="ChEBI" id="CHEBI:49883"/>
    </ligand>
</feature>
<dbReference type="GO" id="GO:0019379">
    <property type="term" value="P:sulfate assimilation, phosphoadenylyl sulfate reduction by phosphoadenylyl-sulfate reductase (thioredoxin)"/>
    <property type="evidence" value="ECO:0007669"/>
    <property type="project" value="UniProtKB-UniRule"/>
</dbReference>
<evidence type="ECO:0000313" key="15">
    <source>
        <dbReference type="EMBL" id="SUV64338.1"/>
    </source>
</evidence>
<comment type="similarity">
    <text evidence="2 12">Belongs to the PAPS reductase family. CysH subfamily.</text>
</comment>
<evidence type="ECO:0000256" key="7">
    <source>
        <dbReference type="ARBA" id="ARBA00022840"/>
    </source>
</evidence>
<feature type="domain" description="Phosphoadenosine phosphosulphate reductase" evidence="14">
    <location>
        <begin position="298"/>
        <end position="522"/>
    </location>
</feature>
<proteinExistence type="inferred from homology"/>
<reference evidence="15 16" key="1">
    <citation type="submission" date="2018-06" db="EMBL/GenBank/DDBJ databases">
        <authorList>
            <consortium name="Pathogen Informatics"/>
            <person name="Doyle S."/>
        </authorList>
    </citation>
    <scope>NUCLEOTIDE SEQUENCE [LARGE SCALE GENOMIC DNA]</scope>
    <source>
        <strain evidence="15 16">NCTC10911</strain>
    </source>
</reference>
<evidence type="ECO:0000256" key="11">
    <source>
        <dbReference type="ARBA" id="ARBA00029514"/>
    </source>
</evidence>
<sequence length="569" mass="63352">MMAARPLAAIAGLTAAAAARWHDLQSLLAIIARQYPDAALASSLAAEDMVLTHAIYAGGLDLEVFTLDTGRLHTETLGVLDAVATRYGRAITVYRPDAAAVQAHVDAHGMHAFYESVALRKACCEIRKVEPLRRALAGRGAWITGQRRAQSATRGELPDEERDPVFGLYKFNPLAAWNEADVWSVIRALGIPYNPLHDQGYPSIGCEPCTRAVRPGEDVRAGRWWWESSDSKECGLHAGNRVIQIEARLPEARIATDIDNADRKETPMSAVMTRSHLDWLESEAIFILREVAAECARPALLFSGGKDSVVLLRLAEKAFRPGRFPFPLLHIDTGHNYDEVISFRDARAAELGETLLVRSVEDSIARGSVALRRETDSRNAAQAVTLLEAIEELGLDACIGGARRDEEKARAKERIFSFRDEFGQWDPKAQRPELWNLFNTRVHRGENMWVFPISNWTELDVWQYIQRERLALPSIYYSHTREVVRRKGLLVPVTRLTPPAEGETVEQLAVRFRTVGDISCTCPVASDAADPAAIIAETAVTDITERGATRMDDQTSEASMERRKREGYF</sequence>
<dbReference type="SUPFAM" id="SSF52402">
    <property type="entry name" value="Adenine nucleotide alpha hydrolases-like"/>
    <property type="match status" value="2"/>
</dbReference>
<dbReference type="NCBIfam" id="TIGR02055">
    <property type="entry name" value="APS_reductase"/>
    <property type="match status" value="1"/>
</dbReference>
<dbReference type="NCBIfam" id="TIGR02039">
    <property type="entry name" value="CysD"/>
    <property type="match status" value="1"/>
</dbReference>
<evidence type="ECO:0000256" key="8">
    <source>
        <dbReference type="ARBA" id="ARBA00023002"/>
    </source>
</evidence>
<keyword evidence="12" id="KW-0408">Iron</keyword>
<evidence type="ECO:0000256" key="13">
    <source>
        <dbReference type="SAM" id="MobiDB-lite"/>
    </source>
</evidence>
<evidence type="ECO:0000256" key="12">
    <source>
        <dbReference type="HAMAP-Rule" id="MF_00063"/>
    </source>
</evidence>
<dbReference type="GO" id="GO:0005524">
    <property type="term" value="F:ATP binding"/>
    <property type="evidence" value="ECO:0007669"/>
    <property type="project" value="UniProtKB-KW"/>
</dbReference>
<keyword evidence="5 15" id="KW-0548">Nucleotidyltransferase</keyword>
<comment type="pathway">
    <text evidence="10 12">Sulfur metabolism; hydrogen sulfide biosynthesis; sulfite from sulfate.</text>
</comment>
<dbReference type="PANTHER" id="PTHR43196">
    <property type="entry name" value="SULFATE ADENYLYLTRANSFERASE SUBUNIT 2"/>
    <property type="match status" value="1"/>
</dbReference>
<dbReference type="NCBIfam" id="NF003587">
    <property type="entry name" value="PRK05253.1"/>
    <property type="match status" value="1"/>
</dbReference>
<dbReference type="GO" id="GO:0043866">
    <property type="term" value="F:adenylyl-sulfate reductase (thioredoxin) activity"/>
    <property type="evidence" value="ECO:0007669"/>
    <property type="project" value="UniProtKB-EC"/>
</dbReference>
<comment type="function">
    <text evidence="9 12">Catalyzes the formation of sulfite from adenosine 5'-phosphosulfate (APS) using thioredoxin as an electron donor.</text>
</comment>
<dbReference type="NCBIfam" id="NF002537">
    <property type="entry name" value="PRK02090.1"/>
    <property type="match status" value="1"/>
</dbReference>
<dbReference type="InterPro" id="IPR011798">
    <property type="entry name" value="APS_reductase"/>
</dbReference>
<keyword evidence="8 12" id="KW-0560">Oxidoreductase</keyword>
<comment type="similarity">
    <text evidence="1">Belongs to the PAPS reductase family. CysD subfamily.</text>
</comment>
<keyword evidence="12" id="KW-0479">Metal-binding</keyword>
<evidence type="ECO:0000256" key="5">
    <source>
        <dbReference type="ARBA" id="ARBA00022695"/>
    </source>
</evidence>
<dbReference type="EMBL" id="UFTT01000002">
    <property type="protein sequence ID" value="SUV64338.1"/>
    <property type="molecule type" value="Genomic_DNA"/>
</dbReference>
<dbReference type="Proteomes" id="UP000255014">
    <property type="component" value="Unassembled WGS sequence"/>
</dbReference>
<dbReference type="InterPro" id="IPR014729">
    <property type="entry name" value="Rossmann-like_a/b/a_fold"/>
</dbReference>
<dbReference type="PANTHER" id="PTHR43196:SF1">
    <property type="entry name" value="SULFATE ADENYLYLTRANSFERASE SUBUNIT 2"/>
    <property type="match status" value="1"/>
</dbReference>
<accession>A0A0E8DHA4</accession>
<gene>
    <name evidence="15" type="primary">cysD</name>
    <name evidence="12" type="synonym">cysH</name>
    <name evidence="15" type="ORF">NCTC10911_01360</name>
</gene>
<evidence type="ECO:0000256" key="6">
    <source>
        <dbReference type="ARBA" id="ARBA00022741"/>
    </source>
</evidence>
<evidence type="ECO:0000256" key="9">
    <source>
        <dbReference type="ARBA" id="ARBA00024298"/>
    </source>
</evidence>
<dbReference type="GO" id="GO:0004781">
    <property type="term" value="F:sulfate adenylyltransferase (ATP) activity"/>
    <property type="evidence" value="ECO:0007669"/>
    <property type="project" value="InterPro"/>
</dbReference>
<keyword evidence="3 12" id="KW-0963">Cytoplasm</keyword>
<comment type="catalytic activity">
    <reaction evidence="12">
        <text>[thioredoxin]-disulfide + sulfite + AMP + 2 H(+) = adenosine 5'-phosphosulfate + [thioredoxin]-dithiol</text>
        <dbReference type="Rhea" id="RHEA:21976"/>
        <dbReference type="Rhea" id="RHEA-COMP:10698"/>
        <dbReference type="Rhea" id="RHEA-COMP:10700"/>
        <dbReference type="ChEBI" id="CHEBI:15378"/>
        <dbReference type="ChEBI" id="CHEBI:17359"/>
        <dbReference type="ChEBI" id="CHEBI:29950"/>
        <dbReference type="ChEBI" id="CHEBI:50058"/>
        <dbReference type="ChEBI" id="CHEBI:58243"/>
        <dbReference type="ChEBI" id="CHEBI:456215"/>
        <dbReference type="EC" id="1.8.4.10"/>
    </reaction>
</comment>
<protein>
    <recommendedName>
        <fullName evidence="11 12">Adenosine 5'-phosphosulfate reductase</fullName>
        <shortName evidence="12">APS reductase</shortName>
        <ecNumber evidence="12">1.8.4.10</ecNumber>
    </recommendedName>
    <alternativeName>
        <fullName evidence="12">5'-adenylylsulfate reductase</fullName>
    </alternativeName>
    <alternativeName>
        <fullName evidence="12">Thioredoxin-dependent 5'-adenylylsulfate reductase</fullName>
    </alternativeName>
</protein>
<dbReference type="GO" id="GO:0005737">
    <property type="term" value="C:cytoplasm"/>
    <property type="evidence" value="ECO:0007669"/>
    <property type="project" value="UniProtKB-SubCell"/>
</dbReference>
<keyword evidence="7" id="KW-0067">ATP-binding</keyword>
<comment type="subcellular location">
    <subcellularLocation>
        <location evidence="12">Cytoplasm</location>
    </subcellularLocation>
</comment>
<dbReference type="GO" id="GO:0051539">
    <property type="term" value="F:4 iron, 4 sulfur cluster binding"/>
    <property type="evidence" value="ECO:0007669"/>
    <property type="project" value="UniProtKB-UniRule"/>
</dbReference>
<keyword evidence="12" id="KW-0411">Iron-sulfur</keyword>
<dbReference type="GO" id="GO:0046872">
    <property type="term" value="F:metal ion binding"/>
    <property type="evidence" value="ECO:0007669"/>
    <property type="project" value="UniProtKB-KW"/>
</dbReference>
<dbReference type="EC" id="1.8.4.10" evidence="12"/>
<dbReference type="InterPro" id="IPR004511">
    <property type="entry name" value="PAPS/APS_Rdtase"/>
</dbReference>
<feature type="binding site" evidence="12">
    <location>
        <position position="206"/>
    </location>
    <ligand>
        <name>[4Fe-4S] cluster</name>
        <dbReference type="ChEBI" id="CHEBI:49883"/>
    </ligand>
</feature>
<dbReference type="HAMAP" id="MF_00063">
    <property type="entry name" value="CysH"/>
    <property type="match status" value="1"/>
</dbReference>
<feature type="region of interest" description="Disordered" evidence="13">
    <location>
        <begin position="546"/>
        <end position="569"/>
    </location>
</feature>
<name>A0A0E8DHA4_BORPT</name>
<feature type="binding site" evidence="12">
    <location>
        <position position="209"/>
    </location>
    <ligand>
        <name>[4Fe-4S] cluster</name>
        <dbReference type="ChEBI" id="CHEBI:49883"/>
    </ligand>
</feature>
<evidence type="ECO:0000256" key="2">
    <source>
        <dbReference type="ARBA" id="ARBA00009732"/>
    </source>
</evidence>
<evidence type="ECO:0000313" key="16">
    <source>
        <dbReference type="Proteomes" id="UP000255014"/>
    </source>
</evidence>
<evidence type="ECO:0000256" key="1">
    <source>
        <dbReference type="ARBA" id="ARBA00008885"/>
    </source>
</evidence>
<organism evidence="15 16">
    <name type="scientific">Bordetella pertussis</name>
    <dbReference type="NCBI Taxonomy" id="520"/>
    <lineage>
        <taxon>Bacteria</taxon>
        <taxon>Pseudomonadati</taxon>
        <taxon>Pseudomonadota</taxon>
        <taxon>Betaproteobacteria</taxon>
        <taxon>Burkholderiales</taxon>
        <taxon>Alcaligenaceae</taxon>
        <taxon>Bordetella</taxon>
    </lineage>
</organism>
<feature type="binding site" evidence="12">
    <location>
        <position position="123"/>
    </location>
    <ligand>
        <name>[4Fe-4S] cluster</name>
        <dbReference type="ChEBI" id="CHEBI:49883"/>
    </ligand>
</feature>
<evidence type="ECO:0000259" key="14">
    <source>
        <dbReference type="Pfam" id="PF01507"/>
    </source>
</evidence>
<evidence type="ECO:0000256" key="4">
    <source>
        <dbReference type="ARBA" id="ARBA00022679"/>
    </source>
</evidence>
<dbReference type="GO" id="GO:0070814">
    <property type="term" value="P:hydrogen sulfide biosynthetic process"/>
    <property type="evidence" value="ECO:0007669"/>
    <property type="project" value="UniProtKB-UniRule"/>
</dbReference>
<dbReference type="InterPro" id="IPR050128">
    <property type="entry name" value="Sulfate_adenylyltrnsfr_sub2"/>
</dbReference>
<dbReference type="InterPro" id="IPR002500">
    <property type="entry name" value="PAPS_reduct_dom"/>
</dbReference>
<evidence type="ECO:0000256" key="10">
    <source>
        <dbReference type="ARBA" id="ARBA00024327"/>
    </source>
</evidence>